<feature type="chain" id="PRO_5021941230" description="Secreted protein" evidence="2">
    <location>
        <begin position="20"/>
        <end position="184"/>
    </location>
</feature>
<sequence length="184" mass="19787" precursor="true">MSRYAVLATILCLTSISTAQDKKAEDVAKKNTAPDGYIESLPGGIPTDAQEPEDRTAKTAGFGWYNNCGVNIPTTLNGTNGTTKISVYARDVSWWFARGGRKIRNVQGDGGAGGSGWRFPNAHKFGVVIYQGNSYWNVNSTSSSSPTVINLPSNTLPVTVWVNDTNGNYSDNAGAVDIYLRKDN</sequence>
<protein>
    <recommendedName>
        <fullName evidence="5">Secreted protein</fullName>
    </recommendedName>
</protein>
<proteinExistence type="predicted"/>
<organism evidence="3 4">
    <name type="scientific">Gimesia fumaroli</name>
    <dbReference type="NCBI Taxonomy" id="2527976"/>
    <lineage>
        <taxon>Bacteria</taxon>
        <taxon>Pseudomonadati</taxon>
        <taxon>Planctomycetota</taxon>
        <taxon>Planctomycetia</taxon>
        <taxon>Planctomycetales</taxon>
        <taxon>Planctomycetaceae</taxon>
        <taxon>Gimesia</taxon>
    </lineage>
</organism>
<evidence type="ECO:0000313" key="3">
    <source>
        <dbReference type="EMBL" id="QDV53035.1"/>
    </source>
</evidence>
<evidence type="ECO:0000256" key="2">
    <source>
        <dbReference type="SAM" id="SignalP"/>
    </source>
</evidence>
<feature type="signal peptide" evidence="2">
    <location>
        <begin position="1"/>
        <end position="19"/>
    </location>
</feature>
<dbReference type="Proteomes" id="UP000318313">
    <property type="component" value="Chromosome"/>
</dbReference>
<name>A0A518IIZ2_9PLAN</name>
<gene>
    <name evidence="3" type="ORF">Enr17x_51050</name>
</gene>
<dbReference type="RefSeq" id="WP_145312284.1">
    <property type="nucleotide sequence ID" value="NZ_CP037452.1"/>
</dbReference>
<evidence type="ECO:0008006" key="5">
    <source>
        <dbReference type="Google" id="ProtNLM"/>
    </source>
</evidence>
<keyword evidence="2" id="KW-0732">Signal</keyword>
<dbReference type="AlphaFoldDB" id="A0A518IIZ2"/>
<accession>A0A518IIZ2</accession>
<dbReference type="OrthoDB" id="9879628at2"/>
<reference evidence="3 4" key="1">
    <citation type="submission" date="2019-03" db="EMBL/GenBank/DDBJ databases">
        <title>Deep-cultivation of Planctomycetes and their phenomic and genomic characterization uncovers novel biology.</title>
        <authorList>
            <person name="Wiegand S."/>
            <person name="Jogler M."/>
            <person name="Boedeker C."/>
            <person name="Pinto D."/>
            <person name="Vollmers J."/>
            <person name="Rivas-Marin E."/>
            <person name="Kohn T."/>
            <person name="Peeters S.H."/>
            <person name="Heuer A."/>
            <person name="Rast P."/>
            <person name="Oberbeckmann S."/>
            <person name="Bunk B."/>
            <person name="Jeske O."/>
            <person name="Meyerdierks A."/>
            <person name="Storesund J.E."/>
            <person name="Kallscheuer N."/>
            <person name="Luecker S."/>
            <person name="Lage O.M."/>
            <person name="Pohl T."/>
            <person name="Merkel B.J."/>
            <person name="Hornburger P."/>
            <person name="Mueller R.-W."/>
            <person name="Bruemmer F."/>
            <person name="Labrenz M."/>
            <person name="Spormann A.M."/>
            <person name="Op den Camp H."/>
            <person name="Overmann J."/>
            <person name="Amann R."/>
            <person name="Jetten M.S.M."/>
            <person name="Mascher T."/>
            <person name="Medema M.H."/>
            <person name="Devos D.P."/>
            <person name="Kaster A.-K."/>
            <person name="Ovreas L."/>
            <person name="Rohde M."/>
            <person name="Galperin M.Y."/>
            <person name="Jogler C."/>
        </authorList>
    </citation>
    <scope>NUCLEOTIDE SEQUENCE [LARGE SCALE GENOMIC DNA]</scope>
    <source>
        <strain evidence="3 4">Enr17</strain>
    </source>
</reference>
<dbReference type="KEGG" id="gfm:Enr17x_51050"/>
<dbReference type="EMBL" id="CP037452">
    <property type="protein sequence ID" value="QDV53035.1"/>
    <property type="molecule type" value="Genomic_DNA"/>
</dbReference>
<evidence type="ECO:0000313" key="4">
    <source>
        <dbReference type="Proteomes" id="UP000318313"/>
    </source>
</evidence>
<keyword evidence="4" id="KW-1185">Reference proteome</keyword>
<evidence type="ECO:0000256" key="1">
    <source>
        <dbReference type="SAM" id="MobiDB-lite"/>
    </source>
</evidence>
<feature type="region of interest" description="Disordered" evidence="1">
    <location>
        <begin position="33"/>
        <end position="53"/>
    </location>
</feature>